<accession>A0A022PD18</accession>
<protein>
    <submittedName>
        <fullName evidence="2">Uncharacterized protein</fullName>
    </submittedName>
</protein>
<evidence type="ECO:0000256" key="1">
    <source>
        <dbReference type="SAM" id="MobiDB-lite"/>
    </source>
</evidence>
<proteinExistence type="predicted"/>
<keyword evidence="3" id="KW-1185">Reference proteome</keyword>
<evidence type="ECO:0000313" key="2">
    <source>
        <dbReference type="EMBL" id="EYU13414.1"/>
    </source>
</evidence>
<dbReference type="RefSeq" id="WP_051560877.1">
    <property type="nucleotide sequence ID" value="NZ_CAWLTM010000028.1"/>
</dbReference>
<gene>
    <name evidence="2" type="ORF">BA1DRAFT_04101</name>
</gene>
<feature type="region of interest" description="Disordered" evidence="1">
    <location>
        <begin position="68"/>
        <end position="97"/>
    </location>
</feature>
<dbReference type="PATRIC" id="fig|1393736.3.peg.4174"/>
<comment type="caution">
    <text evidence="2">The sequence shown here is derived from an EMBL/GenBank/DDBJ whole genome shotgun (WGS) entry which is preliminary data.</text>
</comment>
<feature type="compositionally biased region" description="Polar residues" evidence="1">
    <location>
        <begin position="77"/>
        <end position="86"/>
    </location>
</feature>
<sequence length="125" mass="14511">MLESTLLNLIEAINSQTFKSKQACFDYYLDDLLAVKKYYSWQNIADHINFKTKESLSLETYKVMLKKAKSRKKHSSNKGTTNNVNNLPKAHSEAKKIIRTPYDLKQLRKQSINLEELQNLSGDKK</sequence>
<dbReference type="EMBL" id="JFGV01000087">
    <property type="protein sequence ID" value="EYU13414.1"/>
    <property type="molecule type" value="Genomic_DNA"/>
</dbReference>
<dbReference type="Proteomes" id="UP000023464">
    <property type="component" value="Unassembled WGS sequence"/>
</dbReference>
<name>A0A022PD18_9GAMM</name>
<dbReference type="AlphaFoldDB" id="A0A022PD18"/>
<evidence type="ECO:0000313" key="3">
    <source>
        <dbReference type="Proteomes" id="UP000023464"/>
    </source>
</evidence>
<organism evidence="2 3">
    <name type="scientific">Photorhabdus aegyptia</name>
    <dbReference type="NCBI Taxonomy" id="2805098"/>
    <lineage>
        <taxon>Bacteria</taxon>
        <taxon>Pseudomonadati</taxon>
        <taxon>Pseudomonadota</taxon>
        <taxon>Gammaproteobacteria</taxon>
        <taxon>Enterobacterales</taxon>
        <taxon>Morganellaceae</taxon>
        <taxon>Photorhabdus</taxon>
    </lineage>
</organism>
<reference evidence="2 3" key="1">
    <citation type="submission" date="2014-03" db="EMBL/GenBank/DDBJ databases">
        <title>Draft Genome of Photorhabdus luminescens BA1, an Egyptian Isolate.</title>
        <authorList>
            <person name="Ghazal S."/>
            <person name="Hurst S.G.IV."/>
            <person name="Morris K."/>
            <person name="Thomas K."/>
            <person name="Tisa L.S."/>
        </authorList>
    </citation>
    <scope>NUCLEOTIDE SEQUENCE [LARGE SCALE GENOMIC DNA]</scope>
    <source>
        <strain evidence="2 3">BA1</strain>
    </source>
</reference>